<gene>
    <name evidence="3" type="ORF">AUN14_16730</name>
    <name evidence="2" type="ORF">FZI19_10600</name>
</gene>
<keyword evidence="5" id="KW-1185">Reference proteome</keyword>
<feature type="chain" id="PRO_5015457515" evidence="1">
    <location>
        <begin position="31"/>
        <end position="250"/>
    </location>
</feature>
<organism evidence="3 4">
    <name type="scientific">Cronobacter muytjensii</name>
    <dbReference type="NCBI Taxonomy" id="413501"/>
    <lineage>
        <taxon>Bacteria</taxon>
        <taxon>Pseudomonadati</taxon>
        <taxon>Pseudomonadota</taxon>
        <taxon>Gammaproteobacteria</taxon>
        <taxon>Enterobacterales</taxon>
        <taxon>Enterobacteriaceae</taxon>
        <taxon>Cronobacter</taxon>
    </lineage>
</organism>
<dbReference type="Proteomes" id="UP000244378">
    <property type="component" value="Unassembled WGS sequence"/>
</dbReference>
<reference evidence="2 5" key="2">
    <citation type="submission" date="2019-08" db="EMBL/GenBank/DDBJ databases">
        <title>Prevalence, distribution, and phylogeny of type two toxin-antitoxin genes possessed by Cronobacter species where C. sakazakii homologs follow sequence type lineages.</title>
        <authorList>
            <person name="Finkelstein S."/>
            <person name="Negrete F."/>
            <person name="Jang H."/>
            <person name="Gopinath G.R."/>
            <person name="Tall B.D."/>
        </authorList>
    </citation>
    <scope>NUCLEOTIDE SEQUENCE [LARGE SCALE GENOMIC DNA]</scope>
    <source>
        <strain evidence="2 5">MOD1_GK1257</strain>
    </source>
</reference>
<dbReference type="RefSeq" id="WP_075193733.1">
    <property type="nucleotide sequence ID" value="NZ_JADKNN010000009.1"/>
</dbReference>
<name>A0A2T7APH0_9ENTR</name>
<sequence length="250" mass="27568">MSKTRLSKPGFSAKSVLTIMLIAASSGSYAAESIDQLATRIGMDHFREAIKKGDRSAFKALPAKSYKNGLTGLLIKTNTYVNPEYSFADCDTDTVIISAQEHKTLPGCRISLKLATKDADGSYHDNGIRIEYGIATGSKKFIANNSMWAQHAISGDKVLEGAIHPDKTNNHKDQMCMGMAQFTANVTEGRNGGMSKGEYYQRLDNMNGKSEVTPQMIMLYKTFVDYVYEHPKQDAQVSAAFVYNNCINNF</sequence>
<evidence type="ECO:0000313" key="2">
    <source>
        <dbReference type="EMBL" id="KAB0879475.1"/>
    </source>
</evidence>
<evidence type="ECO:0000313" key="4">
    <source>
        <dbReference type="Proteomes" id="UP000244378"/>
    </source>
</evidence>
<evidence type="ECO:0000313" key="5">
    <source>
        <dbReference type="Proteomes" id="UP000469927"/>
    </source>
</evidence>
<keyword evidence="1" id="KW-0732">Signal</keyword>
<evidence type="ECO:0000256" key="1">
    <source>
        <dbReference type="SAM" id="SignalP"/>
    </source>
</evidence>
<dbReference type="AlphaFoldDB" id="A0A2T7APH0"/>
<evidence type="ECO:0000313" key="3">
    <source>
        <dbReference type="EMBL" id="PUX11178.1"/>
    </source>
</evidence>
<reference evidence="3 4" key="1">
    <citation type="submission" date="2016-12" db="EMBL/GenBank/DDBJ databases">
        <title>Analysis of the Molecular Diversity Among Cronobacter Species Isolated from Filth Flies Using a Pan Genomic DNA Microarray.</title>
        <authorList>
            <person name="Pava-Ripoll M."/>
            <person name="Tall B."/>
            <person name="Farber J."/>
            <person name="Fanning S."/>
            <person name="Lehner A."/>
            <person name="Stephan R."/>
            <person name="Pagotto F."/>
            <person name="Iverson C."/>
            <person name="Ziobro G."/>
            <person name="Miller A."/>
            <person name="Pearson R."/>
            <person name="Yan Q."/>
            <person name="Kim M."/>
            <person name="Jeong S."/>
            <person name="Park J."/>
            <person name="Jun S."/>
            <person name="Choi H."/>
            <person name="Chung T."/>
            <person name="Yoo Y."/>
            <person name="Park E."/>
            <person name="Hwang S."/>
            <person name="Lee B."/>
            <person name="Sathyamoorthy V."/>
            <person name="Carter L."/>
            <person name="Mammel M."/>
            <person name="Jackson S."/>
            <person name="Kothary M."/>
            <person name="Patel I."/>
            <person name="Grim C."/>
            <person name="Gopinath G."/>
            <person name="Gangiredla J."/>
            <person name="Chase H."/>
        </authorList>
    </citation>
    <scope>NUCLEOTIDE SEQUENCE [LARGE SCALE GENOMIC DNA]</scope>
    <source>
        <strain evidence="3 4">MOD1-Md1s</strain>
    </source>
</reference>
<comment type="caution">
    <text evidence="3">The sequence shown here is derived from an EMBL/GenBank/DDBJ whole genome shotgun (WGS) entry which is preliminary data.</text>
</comment>
<protein>
    <submittedName>
        <fullName evidence="3">Uncharacterized protein</fullName>
    </submittedName>
</protein>
<accession>A0A2T7APH0</accession>
<feature type="signal peptide" evidence="1">
    <location>
        <begin position="1"/>
        <end position="30"/>
    </location>
</feature>
<dbReference type="EMBL" id="WAGD01000029">
    <property type="protein sequence ID" value="KAB0879475.1"/>
    <property type="molecule type" value="Genomic_DNA"/>
</dbReference>
<dbReference type="OrthoDB" id="6628263at2"/>
<dbReference type="Proteomes" id="UP000469927">
    <property type="component" value="Unassembled WGS sequence"/>
</dbReference>
<dbReference type="EMBL" id="MSAE01000037">
    <property type="protein sequence ID" value="PUX11178.1"/>
    <property type="molecule type" value="Genomic_DNA"/>
</dbReference>
<proteinExistence type="predicted"/>